<dbReference type="InterPro" id="IPR008257">
    <property type="entry name" value="Pept_M19"/>
</dbReference>
<dbReference type="Gene3D" id="3.20.20.140">
    <property type="entry name" value="Metal-dependent hydrolases"/>
    <property type="match status" value="1"/>
</dbReference>
<name>A0ABR9ZY63_9FIRM</name>
<dbReference type="PANTHER" id="PTHR10443:SF12">
    <property type="entry name" value="DIPEPTIDASE"/>
    <property type="match status" value="1"/>
</dbReference>
<gene>
    <name evidence="1" type="ORF">ISU02_20130</name>
</gene>
<dbReference type="SUPFAM" id="SSF51556">
    <property type="entry name" value="Metallo-dependent hydrolases"/>
    <property type="match status" value="1"/>
</dbReference>
<dbReference type="Proteomes" id="UP000614200">
    <property type="component" value="Unassembled WGS sequence"/>
</dbReference>
<proteinExistence type="predicted"/>
<dbReference type="PROSITE" id="PS51365">
    <property type="entry name" value="RENAL_DIPEPTIDASE_2"/>
    <property type="match status" value="1"/>
</dbReference>
<comment type="caution">
    <text evidence="1">The sequence shown here is derived from an EMBL/GenBank/DDBJ whole genome shotgun (WGS) entry which is preliminary data.</text>
</comment>
<dbReference type="EMBL" id="JADKNH010000015">
    <property type="protein sequence ID" value="MBF4695410.1"/>
    <property type="molecule type" value="Genomic_DNA"/>
</dbReference>
<keyword evidence="2" id="KW-1185">Reference proteome</keyword>
<protein>
    <submittedName>
        <fullName evidence="1">Membrane dipeptidase</fullName>
    </submittedName>
</protein>
<accession>A0ABR9ZY63</accession>
<evidence type="ECO:0000313" key="2">
    <source>
        <dbReference type="Proteomes" id="UP000614200"/>
    </source>
</evidence>
<dbReference type="PANTHER" id="PTHR10443">
    <property type="entry name" value="MICROSOMAL DIPEPTIDASE"/>
    <property type="match status" value="1"/>
</dbReference>
<evidence type="ECO:0000313" key="1">
    <source>
        <dbReference type="EMBL" id="MBF4695410.1"/>
    </source>
</evidence>
<dbReference type="Pfam" id="PF01244">
    <property type="entry name" value="Peptidase_M19"/>
    <property type="match status" value="1"/>
</dbReference>
<sequence>MIFDGHSDLLIALSKQRQQGQKNVFKSFYYDQYRASSVYGGIFVLWADPPNDIHPKERIDHLLNVALNEIEDAQGLIRLITKFSDLDMKDTNHFQVLLGMEGLSHLKNDISLLDGYYDQGVRHASLTWNDVNEFATSVLGDPTRGLTPSGIEAVERMEQLGMIVDVSHLNEKSFWDVANHTHKPFIASHSNARSVCDHKRNLTDDQLKAVSASGGLVGLNCYGDFVSASKSLQTLEGMGIQINHLLKTIGPDHIALGFDFCDYLEADTLGSFSDTPLAQPGINGLNNISEVKNLTAYLYAMGLSENVILKITHRNYERFLREVL</sequence>
<organism evidence="1 2">
    <name type="scientific">Fusibacter ferrireducens</name>
    <dbReference type="NCBI Taxonomy" id="2785058"/>
    <lineage>
        <taxon>Bacteria</taxon>
        <taxon>Bacillati</taxon>
        <taxon>Bacillota</taxon>
        <taxon>Clostridia</taxon>
        <taxon>Eubacteriales</taxon>
        <taxon>Eubacteriales Family XII. Incertae Sedis</taxon>
        <taxon>Fusibacter</taxon>
    </lineage>
</organism>
<dbReference type="RefSeq" id="WP_194703643.1">
    <property type="nucleotide sequence ID" value="NZ_JADKNH010000015.1"/>
</dbReference>
<dbReference type="InterPro" id="IPR032466">
    <property type="entry name" value="Metal_Hydrolase"/>
</dbReference>
<reference evidence="1 2" key="1">
    <citation type="submission" date="2020-11" db="EMBL/GenBank/DDBJ databases">
        <title>Fusibacter basophilias sp. nov.</title>
        <authorList>
            <person name="Qiu D."/>
        </authorList>
    </citation>
    <scope>NUCLEOTIDE SEQUENCE [LARGE SCALE GENOMIC DNA]</scope>
    <source>
        <strain evidence="1 2">Q10-2</strain>
    </source>
</reference>